<dbReference type="Proteomes" id="UP001055159">
    <property type="component" value="Chromosome"/>
</dbReference>
<dbReference type="InterPro" id="IPR036163">
    <property type="entry name" value="HMA_dom_sf"/>
</dbReference>
<dbReference type="RefSeq" id="WP_043410476.1">
    <property type="nucleotide sequence ID" value="NZ_CP092427.2"/>
</dbReference>
<dbReference type="AlphaFoldDB" id="A0A9X2Y3M5"/>
<dbReference type="Proteomes" id="UP001140272">
    <property type="component" value="Unassembled WGS sequence"/>
</dbReference>
<dbReference type="EMBL" id="CP092427">
    <property type="protein sequence ID" value="ULP35038.1"/>
    <property type="molecule type" value="Genomic_DNA"/>
</dbReference>
<accession>A0A9X2Y3M5</accession>
<keyword evidence="4" id="KW-1185">Reference proteome</keyword>
<dbReference type="SUPFAM" id="SSF55008">
    <property type="entry name" value="HMA, heavy metal-associated domain"/>
    <property type="match status" value="1"/>
</dbReference>
<evidence type="ECO:0000313" key="4">
    <source>
        <dbReference type="Proteomes" id="UP001055159"/>
    </source>
</evidence>
<protein>
    <submittedName>
        <fullName evidence="2">Heavy-metal-associated domain-containing protein</fullName>
    </submittedName>
</protein>
<evidence type="ECO:0000313" key="5">
    <source>
        <dbReference type="Proteomes" id="UP001140272"/>
    </source>
</evidence>
<dbReference type="Gene3D" id="3.30.70.100">
    <property type="match status" value="1"/>
</dbReference>
<proteinExistence type="predicted"/>
<name>A0A9X2Y3M5_9MYCO</name>
<dbReference type="CDD" id="cd00371">
    <property type="entry name" value="HMA"/>
    <property type="match status" value="1"/>
</dbReference>
<dbReference type="GO" id="GO:0046872">
    <property type="term" value="F:metal ion binding"/>
    <property type="evidence" value="ECO:0007669"/>
    <property type="project" value="InterPro"/>
</dbReference>
<organism evidence="2 5">
    <name type="scientific">Mycolicibacterium rufum</name>
    <dbReference type="NCBI Taxonomy" id="318424"/>
    <lineage>
        <taxon>Bacteria</taxon>
        <taxon>Bacillati</taxon>
        <taxon>Actinomycetota</taxon>
        <taxon>Actinomycetes</taxon>
        <taxon>Mycobacteriales</taxon>
        <taxon>Mycobacteriaceae</taxon>
        <taxon>Mycolicibacterium</taxon>
    </lineage>
</organism>
<reference evidence="2" key="2">
    <citation type="journal article" date="2022" name="BMC Genomics">
        <title>Comparative genome analysis of mycobacteria focusing on tRNA and non-coding RNA.</title>
        <authorList>
            <person name="Behra P.R.K."/>
            <person name="Pettersson B.M.F."/>
            <person name="Ramesh M."/>
            <person name="Das S."/>
            <person name="Dasgupta S."/>
            <person name="Kirsebom L.A."/>
        </authorList>
    </citation>
    <scope>NUCLEOTIDE SEQUENCE</scope>
    <source>
        <strain evidence="2">DSM 45406</strain>
    </source>
</reference>
<feature type="domain" description="HMA" evidence="1">
    <location>
        <begin position="2"/>
        <end position="67"/>
    </location>
</feature>
<gene>
    <name evidence="2" type="ORF">H7H73_26230</name>
    <name evidence="3" type="ORF">MJO55_17180</name>
</gene>
<reference evidence="3" key="3">
    <citation type="submission" date="2022-08" db="EMBL/GenBank/DDBJ databases">
        <title>Whole genome sequencing of non-tuberculosis mycobacteria type-strains.</title>
        <authorList>
            <person name="Igarashi Y."/>
            <person name="Osugi A."/>
            <person name="Mitarai S."/>
        </authorList>
    </citation>
    <scope>NUCLEOTIDE SEQUENCE</scope>
    <source>
        <strain evidence="3">JCM 16372</strain>
    </source>
</reference>
<dbReference type="EMBL" id="JACKRN010000853">
    <property type="protein sequence ID" value="MCV7073292.1"/>
    <property type="molecule type" value="Genomic_DNA"/>
</dbReference>
<dbReference type="Pfam" id="PF00403">
    <property type="entry name" value="HMA"/>
    <property type="match status" value="1"/>
</dbReference>
<dbReference type="InterPro" id="IPR006121">
    <property type="entry name" value="HMA_dom"/>
</dbReference>
<reference evidence="2" key="1">
    <citation type="submission" date="2020-07" db="EMBL/GenBank/DDBJ databases">
        <authorList>
            <person name="Pettersson B.M.F."/>
            <person name="Behra P.R.K."/>
            <person name="Ramesh M."/>
            <person name="Das S."/>
            <person name="Dasgupta S."/>
            <person name="Kirsebom L.A."/>
        </authorList>
    </citation>
    <scope>NUCLEOTIDE SEQUENCE</scope>
    <source>
        <strain evidence="2">DSM 45406</strain>
    </source>
</reference>
<evidence type="ECO:0000313" key="2">
    <source>
        <dbReference type="EMBL" id="MCV7073292.1"/>
    </source>
</evidence>
<evidence type="ECO:0000313" key="3">
    <source>
        <dbReference type="EMBL" id="ULP35038.1"/>
    </source>
</evidence>
<evidence type="ECO:0000259" key="1">
    <source>
        <dbReference type="PROSITE" id="PS50846"/>
    </source>
</evidence>
<sequence>MNASTYRVTGMTCGHCELSVREEVGGVPGIRSVDVDARSGTLVVTSDVPVDDALIVDAVGEAGYTAVRVA</sequence>
<dbReference type="PROSITE" id="PS50846">
    <property type="entry name" value="HMA_2"/>
    <property type="match status" value="1"/>
</dbReference>